<accession>A0A830HKU9</accession>
<reference evidence="2" key="1">
    <citation type="submission" date="2020-10" db="EMBL/GenBank/DDBJ databases">
        <title>Unveiling of a novel bifunctional photoreceptor, Dualchrome1, isolated from a cosmopolitan green alga.</title>
        <authorList>
            <person name="Suzuki S."/>
            <person name="Kawachi M."/>
        </authorList>
    </citation>
    <scope>NUCLEOTIDE SEQUENCE</scope>
    <source>
        <strain evidence="2">NIES 2893</strain>
    </source>
</reference>
<sequence length="145" mass="14168">MGAMVGGLGVAVTSLAQGAAQVAKESGVLSFATSQSSTSGAVAKDAAKVGMATASAAFGVMDAAYGAVREVFEATTDATATLVEHRYGGGHGELVRAAGGTVSDLANAASAMRGLSVRAVSNKAMRTTAVTMVAEVASVEPEPSS</sequence>
<dbReference type="InterPro" id="IPR009686">
    <property type="entry name" value="Senescence/spartin_C"/>
</dbReference>
<evidence type="ECO:0000259" key="1">
    <source>
        <dbReference type="Pfam" id="PF06911"/>
    </source>
</evidence>
<evidence type="ECO:0000313" key="3">
    <source>
        <dbReference type="Proteomes" id="UP000660262"/>
    </source>
</evidence>
<evidence type="ECO:0000313" key="2">
    <source>
        <dbReference type="EMBL" id="GHP07794.1"/>
    </source>
</evidence>
<protein>
    <recommendedName>
        <fullName evidence="1">Senescence domain-containing protein</fullName>
    </recommendedName>
</protein>
<dbReference type="Pfam" id="PF06911">
    <property type="entry name" value="Senescence"/>
    <property type="match status" value="1"/>
</dbReference>
<feature type="domain" description="Senescence" evidence="1">
    <location>
        <begin position="4"/>
        <end position="124"/>
    </location>
</feature>
<name>A0A830HKU9_9CHLO</name>
<organism evidence="2 3">
    <name type="scientific">Pycnococcus provasolii</name>
    <dbReference type="NCBI Taxonomy" id="41880"/>
    <lineage>
        <taxon>Eukaryota</taxon>
        <taxon>Viridiplantae</taxon>
        <taxon>Chlorophyta</taxon>
        <taxon>Pseudoscourfieldiophyceae</taxon>
        <taxon>Pseudoscourfieldiales</taxon>
        <taxon>Pycnococcaceae</taxon>
        <taxon>Pycnococcus</taxon>
    </lineage>
</organism>
<dbReference type="Proteomes" id="UP000660262">
    <property type="component" value="Unassembled WGS sequence"/>
</dbReference>
<comment type="caution">
    <text evidence="2">The sequence shown here is derived from an EMBL/GenBank/DDBJ whole genome shotgun (WGS) entry which is preliminary data.</text>
</comment>
<keyword evidence="3" id="KW-1185">Reference proteome</keyword>
<proteinExistence type="predicted"/>
<gene>
    <name evidence="2" type="ORF">PPROV_000653600</name>
</gene>
<dbReference type="AlphaFoldDB" id="A0A830HKU9"/>
<dbReference type="EMBL" id="BNJQ01000018">
    <property type="protein sequence ID" value="GHP07794.1"/>
    <property type="molecule type" value="Genomic_DNA"/>
</dbReference>